<reference evidence="9" key="1">
    <citation type="submission" date="2012-12" db="EMBL/GenBank/DDBJ databases">
        <authorList>
            <person name="Hellsten U."/>
            <person name="Grimwood J."/>
            <person name="Chapman J.A."/>
            <person name="Shapiro H."/>
            <person name="Aerts A."/>
            <person name="Otillar R.P."/>
            <person name="Terry A.Y."/>
            <person name="Boore J.L."/>
            <person name="Simakov O."/>
            <person name="Marletaz F."/>
            <person name="Cho S.-J."/>
            <person name="Edsinger-Gonzales E."/>
            <person name="Havlak P."/>
            <person name="Kuo D.-H."/>
            <person name="Larsson T."/>
            <person name="Lv J."/>
            <person name="Arendt D."/>
            <person name="Savage R."/>
            <person name="Osoegawa K."/>
            <person name="de Jong P."/>
            <person name="Lindberg D.R."/>
            <person name="Seaver E.C."/>
            <person name="Weisblat D.A."/>
            <person name="Putnam N.H."/>
            <person name="Grigoriev I.V."/>
            <person name="Rokhsar D.S."/>
        </authorList>
    </citation>
    <scope>NUCLEOTIDE SEQUENCE</scope>
    <source>
        <strain evidence="9">I ESC-2004</strain>
    </source>
</reference>
<feature type="transmembrane region" description="Helical" evidence="5">
    <location>
        <begin position="323"/>
        <end position="350"/>
    </location>
</feature>
<feature type="transmembrane region" description="Helical" evidence="5">
    <location>
        <begin position="236"/>
        <end position="253"/>
    </location>
</feature>
<dbReference type="InterPro" id="IPR036259">
    <property type="entry name" value="MFS_trans_sf"/>
</dbReference>
<dbReference type="OrthoDB" id="10021984at2759"/>
<dbReference type="AlphaFoldDB" id="R7TVA2"/>
<keyword evidence="9" id="KW-1185">Reference proteome</keyword>
<dbReference type="CDD" id="cd17317">
    <property type="entry name" value="MFS_SLC22"/>
    <property type="match status" value="1"/>
</dbReference>
<feature type="transmembrane region" description="Helical" evidence="5">
    <location>
        <begin position="18"/>
        <end position="42"/>
    </location>
</feature>
<reference evidence="7 9" key="2">
    <citation type="journal article" date="2013" name="Nature">
        <title>Insights into bilaterian evolution from three spiralian genomes.</title>
        <authorList>
            <person name="Simakov O."/>
            <person name="Marletaz F."/>
            <person name="Cho S.J."/>
            <person name="Edsinger-Gonzales E."/>
            <person name="Havlak P."/>
            <person name="Hellsten U."/>
            <person name="Kuo D.H."/>
            <person name="Larsson T."/>
            <person name="Lv J."/>
            <person name="Arendt D."/>
            <person name="Savage R."/>
            <person name="Osoegawa K."/>
            <person name="de Jong P."/>
            <person name="Grimwood J."/>
            <person name="Chapman J.A."/>
            <person name="Shapiro H."/>
            <person name="Aerts A."/>
            <person name="Otillar R.P."/>
            <person name="Terry A.Y."/>
            <person name="Boore J.L."/>
            <person name="Grigoriev I.V."/>
            <person name="Lindberg D.R."/>
            <person name="Seaver E.C."/>
            <person name="Weisblat D.A."/>
            <person name="Putnam N.H."/>
            <person name="Rokhsar D.S."/>
        </authorList>
    </citation>
    <scope>NUCLEOTIDE SEQUENCE</scope>
    <source>
        <strain evidence="7 9">I ESC-2004</strain>
    </source>
</reference>
<feature type="domain" description="Major facilitator superfamily (MFS) profile" evidence="6">
    <location>
        <begin position="79"/>
        <end position="501"/>
    </location>
</feature>
<dbReference type="Pfam" id="PF00083">
    <property type="entry name" value="Sugar_tr"/>
    <property type="match status" value="1"/>
</dbReference>
<name>R7TVA2_CAPTE</name>
<dbReference type="OMA" id="FILACEY"/>
<accession>R7TVA2</accession>
<feature type="transmembrane region" description="Helical" evidence="5">
    <location>
        <begin position="214"/>
        <end position="230"/>
    </location>
</feature>
<protein>
    <recommendedName>
        <fullName evidence="6">Major facilitator superfamily (MFS) profile domain-containing protein</fullName>
    </recommendedName>
</protein>
<keyword evidence="4 5" id="KW-0472">Membrane</keyword>
<dbReference type="SUPFAM" id="SSF103473">
    <property type="entry name" value="MFS general substrate transporter"/>
    <property type="match status" value="1"/>
</dbReference>
<dbReference type="Proteomes" id="UP000014760">
    <property type="component" value="Unassembled WGS sequence"/>
</dbReference>
<evidence type="ECO:0000313" key="9">
    <source>
        <dbReference type="Proteomes" id="UP000014760"/>
    </source>
</evidence>
<evidence type="ECO:0000256" key="3">
    <source>
        <dbReference type="ARBA" id="ARBA00022989"/>
    </source>
</evidence>
<comment type="subcellular location">
    <subcellularLocation>
        <location evidence="1">Membrane</location>
        <topology evidence="1">Multi-pass membrane protein</topology>
    </subcellularLocation>
</comment>
<keyword evidence="2 5" id="KW-0812">Transmembrane</keyword>
<evidence type="ECO:0000256" key="4">
    <source>
        <dbReference type="ARBA" id="ARBA00023136"/>
    </source>
</evidence>
<evidence type="ECO:0000256" key="5">
    <source>
        <dbReference type="SAM" id="Phobius"/>
    </source>
</evidence>
<dbReference type="PROSITE" id="PS50850">
    <property type="entry name" value="MFS"/>
    <property type="match status" value="1"/>
</dbReference>
<feature type="transmembrane region" description="Helical" evidence="5">
    <location>
        <begin position="475"/>
        <end position="496"/>
    </location>
</feature>
<feature type="transmembrane region" description="Helical" evidence="5">
    <location>
        <begin position="158"/>
        <end position="177"/>
    </location>
</feature>
<gene>
    <name evidence="7" type="ORF">CAPTEDRAFT_62237</name>
</gene>
<evidence type="ECO:0000313" key="7">
    <source>
        <dbReference type="EMBL" id="ELT94945.1"/>
    </source>
</evidence>
<dbReference type="GO" id="GO:0022857">
    <property type="term" value="F:transmembrane transporter activity"/>
    <property type="evidence" value="ECO:0007669"/>
    <property type="project" value="InterPro"/>
</dbReference>
<dbReference type="STRING" id="283909.R7TVA2"/>
<dbReference type="InterPro" id="IPR020846">
    <property type="entry name" value="MFS_dom"/>
</dbReference>
<dbReference type="EMBL" id="AMQN01012076">
    <property type="status" value="NOT_ANNOTATED_CDS"/>
    <property type="molecule type" value="Genomic_DNA"/>
</dbReference>
<dbReference type="EMBL" id="KB309274">
    <property type="protein sequence ID" value="ELT94945.1"/>
    <property type="molecule type" value="Genomic_DNA"/>
</dbReference>
<dbReference type="PANTHER" id="PTHR24064">
    <property type="entry name" value="SOLUTE CARRIER FAMILY 22 MEMBER"/>
    <property type="match status" value="1"/>
</dbReference>
<sequence>MDVDEALSRLGRFGRWQVVTYCLVCCSVTISGCWHMLAIVFIGGEPDHHCALEEGQWKNETIPLEKQKNGDYAYSKCWKYSNFSLGNETIKCDQGWYYAPEYKETIITEWNLVCDKNYLMETSQSVFSVGVMCGAVVFTALADRFGRKKVHLGCQYSMLVIGLIIAFAPNYITFVILRFLQGAVREGAGLVGIVMACELFPASQRTFAGTALELFWAGAYMALALMAYLITHWRHLQLVITLIPIWTYYYRFLPESIPWLVANGRSDEAEKILQNAAKFNGISMPDRILHPHENGQVPNDPGSEVDDSSETSKMLEATGKARAFEILFFVHFVIFVVFCRFASGLIYFGLSLNTSQLVGNKYVNFFLSGFVEAPAYTLTVFVLQRFGRRYPLFIFHLIASVVLMAVVWIPEQTVPLIVTLTMVGKFAMTAAFGTVVLYAPELYPTNLRNLGFGMASVWGRIGGTIAPFSSFIKVAWAPSVAFSICALVTGVLALLLPETLNRPLPETIEEIESW</sequence>
<feature type="transmembrane region" description="Helical" evidence="5">
    <location>
        <begin position="416"/>
        <end position="438"/>
    </location>
</feature>
<feature type="transmembrane region" description="Helical" evidence="5">
    <location>
        <begin position="390"/>
        <end position="410"/>
    </location>
</feature>
<proteinExistence type="predicted"/>
<dbReference type="GO" id="GO:0016020">
    <property type="term" value="C:membrane"/>
    <property type="evidence" value="ECO:0007669"/>
    <property type="project" value="UniProtKB-SubCell"/>
</dbReference>
<dbReference type="Gene3D" id="1.20.1250.20">
    <property type="entry name" value="MFS general substrate transporter like domains"/>
    <property type="match status" value="1"/>
</dbReference>
<feature type="non-terminal residue" evidence="7">
    <location>
        <position position="514"/>
    </location>
</feature>
<reference evidence="8" key="3">
    <citation type="submission" date="2015-06" db="UniProtKB">
        <authorList>
            <consortium name="EnsemblMetazoa"/>
        </authorList>
    </citation>
    <scope>IDENTIFICATION</scope>
</reference>
<feature type="transmembrane region" description="Helical" evidence="5">
    <location>
        <begin position="126"/>
        <end position="146"/>
    </location>
</feature>
<evidence type="ECO:0000256" key="2">
    <source>
        <dbReference type="ARBA" id="ARBA00022692"/>
    </source>
</evidence>
<keyword evidence="3 5" id="KW-1133">Transmembrane helix</keyword>
<evidence type="ECO:0000256" key="1">
    <source>
        <dbReference type="ARBA" id="ARBA00004141"/>
    </source>
</evidence>
<evidence type="ECO:0000259" key="6">
    <source>
        <dbReference type="PROSITE" id="PS50850"/>
    </source>
</evidence>
<dbReference type="InterPro" id="IPR005828">
    <property type="entry name" value="MFS_sugar_transport-like"/>
</dbReference>
<evidence type="ECO:0000313" key="8">
    <source>
        <dbReference type="EnsemblMetazoa" id="CapteP62237"/>
    </source>
</evidence>
<dbReference type="EnsemblMetazoa" id="CapteT62237">
    <property type="protein sequence ID" value="CapteP62237"/>
    <property type="gene ID" value="CapteG62237"/>
</dbReference>
<dbReference type="HOGENOM" id="CLU_001265_33_4_1"/>
<feature type="transmembrane region" description="Helical" evidence="5">
    <location>
        <begin position="362"/>
        <end position="383"/>
    </location>
</feature>
<organism evidence="7">
    <name type="scientific">Capitella teleta</name>
    <name type="common">Polychaete worm</name>
    <dbReference type="NCBI Taxonomy" id="283909"/>
    <lineage>
        <taxon>Eukaryota</taxon>
        <taxon>Metazoa</taxon>
        <taxon>Spiralia</taxon>
        <taxon>Lophotrochozoa</taxon>
        <taxon>Annelida</taxon>
        <taxon>Polychaeta</taxon>
        <taxon>Sedentaria</taxon>
        <taxon>Scolecida</taxon>
        <taxon>Capitellidae</taxon>
        <taxon>Capitella</taxon>
    </lineage>
</organism>